<keyword evidence="3" id="KW-1185">Reference proteome</keyword>
<name>A0AAD3NNG8_LATJO</name>
<gene>
    <name evidence="2" type="ORF">AKAME5_002638300</name>
</gene>
<evidence type="ECO:0000313" key="2">
    <source>
        <dbReference type="EMBL" id="GLD75050.1"/>
    </source>
</evidence>
<dbReference type="EMBL" id="BRZM01002667">
    <property type="protein sequence ID" value="GLD75050.1"/>
    <property type="molecule type" value="Genomic_DNA"/>
</dbReference>
<reference evidence="2" key="1">
    <citation type="submission" date="2022-08" db="EMBL/GenBank/DDBJ databases">
        <title>Genome sequencing of akame (Lates japonicus).</title>
        <authorList>
            <person name="Hashiguchi Y."/>
            <person name="Takahashi H."/>
        </authorList>
    </citation>
    <scope>NUCLEOTIDE SEQUENCE</scope>
    <source>
        <strain evidence="2">Kochi</strain>
    </source>
</reference>
<dbReference type="AlphaFoldDB" id="A0AAD3NNG8"/>
<dbReference type="Proteomes" id="UP001279410">
    <property type="component" value="Unassembled WGS sequence"/>
</dbReference>
<organism evidence="2 3">
    <name type="scientific">Lates japonicus</name>
    <name type="common">Japanese lates</name>
    <dbReference type="NCBI Taxonomy" id="270547"/>
    <lineage>
        <taxon>Eukaryota</taxon>
        <taxon>Metazoa</taxon>
        <taxon>Chordata</taxon>
        <taxon>Craniata</taxon>
        <taxon>Vertebrata</taxon>
        <taxon>Euteleostomi</taxon>
        <taxon>Actinopterygii</taxon>
        <taxon>Neopterygii</taxon>
        <taxon>Teleostei</taxon>
        <taxon>Neoteleostei</taxon>
        <taxon>Acanthomorphata</taxon>
        <taxon>Carangaria</taxon>
        <taxon>Carangaria incertae sedis</taxon>
        <taxon>Centropomidae</taxon>
        <taxon>Lates</taxon>
    </lineage>
</organism>
<accession>A0AAD3NNG8</accession>
<evidence type="ECO:0000313" key="3">
    <source>
        <dbReference type="Proteomes" id="UP001279410"/>
    </source>
</evidence>
<comment type="caution">
    <text evidence="2">The sequence shown here is derived from an EMBL/GenBank/DDBJ whole genome shotgun (WGS) entry which is preliminary data.</text>
</comment>
<proteinExistence type="predicted"/>
<sequence length="69" mass="7607">MPFLGSATGASATPPQQAHRLKAGVSRLHGFYAEYVSRRSRTPTSPLSELTNLFTTSGNMLEKLQWQKV</sequence>
<feature type="region of interest" description="Disordered" evidence="1">
    <location>
        <begin position="1"/>
        <end position="20"/>
    </location>
</feature>
<evidence type="ECO:0000256" key="1">
    <source>
        <dbReference type="SAM" id="MobiDB-lite"/>
    </source>
</evidence>
<protein>
    <submittedName>
        <fullName evidence="2">Nipped-B-like protein B isoform X1</fullName>
    </submittedName>
</protein>